<dbReference type="Gene3D" id="3.40.1090.10">
    <property type="entry name" value="Cytosolic phospholipase A2 catalytic domain"/>
    <property type="match status" value="1"/>
</dbReference>
<dbReference type="InterPro" id="IPR016035">
    <property type="entry name" value="Acyl_Trfase/lysoPLipase"/>
</dbReference>
<evidence type="ECO:0000256" key="1">
    <source>
        <dbReference type="ARBA" id="ARBA00022801"/>
    </source>
</evidence>
<sequence>MKWLQKNSPESRVGLVLPGGGARGAYQVGVLKAIARVLPKSYGTSSPFSVITGTSAGSINATALAIHADHFRQGVMRLSHVWKNFEAEQVFRTDTAGIFKTGAHWLAAMMLGGLGKYNPHSLLDREPLVGLLNQYFDYSKIQQAIDDGHLHALGITASGYSSGQSVTFYQGADSIEPWSRERRVGCPTELNISHLMASSAIPLLFSAIKLNREYFGDGSMRQTAPLSSALHLGADRVLVVGVQESKPVTPERVQTNNYPPMADILGHVMNSIFLDGLDSDLERIERINKTISLIPTRKLERGGVMLRPVEVLCISPSHDIDEIAARYSHLLPRSLRFLLRGVGAYGKHGSTLVSYLLFEKAFCRELISLGYKDAMNSKDEILNLFNSEKKAK</sequence>
<dbReference type="AlphaFoldDB" id="A0A3B0ZK06"/>
<dbReference type="SUPFAM" id="SSF52151">
    <property type="entry name" value="FabD/lysophospholipase-like"/>
    <property type="match status" value="1"/>
</dbReference>
<evidence type="ECO:0000256" key="2">
    <source>
        <dbReference type="ARBA" id="ARBA00022963"/>
    </source>
</evidence>
<keyword evidence="2" id="KW-0442">Lipid degradation</keyword>
<dbReference type="EMBL" id="UOFQ01000069">
    <property type="protein sequence ID" value="VAW87637.1"/>
    <property type="molecule type" value="Genomic_DNA"/>
</dbReference>
<feature type="domain" description="PNPLA" evidence="4">
    <location>
        <begin position="15"/>
        <end position="230"/>
    </location>
</feature>
<dbReference type="GO" id="GO:0016042">
    <property type="term" value="P:lipid catabolic process"/>
    <property type="evidence" value="ECO:0007669"/>
    <property type="project" value="UniProtKB-KW"/>
</dbReference>
<keyword evidence="3" id="KW-0443">Lipid metabolism</keyword>
<proteinExistence type="predicted"/>
<dbReference type="CDD" id="cd07209">
    <property type="entry name" value="Pat_hypo_Ecoli_Z1214_like"/>
    <property type="match status" value="1"/>
</dbReference>
<dbReference type="PANTHER" id="PTHR14226">
    <property type="entry name" value="NEUROPATHY TARGET ESTERASE/SWISS CHEESE D.MELANOGASTER"/>
    <property type="match status" value="1"/>
</dbReference>
<dbReference type="InterPro" id="IPR002641">
    <property type="entry name" value="PNPLA_dom"/>
</dbReference>
<reference evidence="5" key="1">
    <citation type="submission" date="2018-06" db="EMBL/GenBank/DDBJ databases">
        <authorList>
            <person name="Zhirakovskaya E."/>
        </authorList>
    </citation>
    <scope>NUCLEOTIDE SEQUENCE</scope>
</reference>
<evidence type="ECO:0000313" key="5">
    <source>
        <dbReference type="EMBL" id="VAW87637.1"/>
    </source>
</evidence>
<dbReference type="PROSITE" id="PS51635">
    <property type="entry name" value="PNPLA"/>
    <property type="match status" value="1"/>
</dbReference>
<organism evidence="5">
    <name type="scientific">hydrothermal vent metagenome</name>
    <dbReference type="NCBI Taxonomy" id="652676"/>
    <lineage>
        <taxon>unclassified sequences</taxon>
        <taxon>metagenomes</taxon>
        <taxon>ecological metagenomes</taxon>
    </lineage>
</organism>
<dbReference type="PANTHER" id="PTHR14226:SF57">
    <property type="entry name" value="BLR7027 PROTEIN"/>
    <property type="match status" value="1"/>
</dbReference>
<evidence type="ECO:0000256" key="3">
    <source>
        <dbReference type="ARBA" id="ARBA00023098"/>
    </source>
</evidence>
<accession>A0A3B0ZK06</accession>
<keyword evidence="1" id="KW-0378">Hydrolase</keyword>
<protein>
    <submittedName>
        <fullName evidence="5">Patatin</fullName>
    </submittedName>
</protein>
<dbReference type="GO" id="GO:0016787">
    <property type="term" value="F:hydrolase activity"/>
    <property type="evidence" value="ECO:0007669"/>
    <property type="project" value="UniProtKB-KW"/>
</dbReference>
<gene>
    <name evidence="5" type="ORF">MNBD_GAMMA17-1071</name>
</gene>
<evidence type="ECO:0000259" key="4">
    <source>
        <dbReference type="PROSITE" id="PS51635"/>
    </source>
</evidence>
<dbReference type="InterPro" id="IPR050301">
    <property type="entry name" value="NTE"/>
</dbReference>
<dbReference type="Pfam" id="PF01734">
    <property type="entry name" value="Patatin"/>
    <property type="match status" value="1"/>
</dbReference>
<name>A0A3B0ZK06_9ZZZZ</name>